<dbReference type="EMBL" id="OIVN01005779">
    <property type="protein sequence ID" value="SPD23993.1"/>
    <property type="molecule type" value="Genomic_DNA"/>
</dbReference>
<protein>
    <submittedName>
        <fullName evidence="1">Uncharacterized protein</fullName>
    </submittedName>
</protein>
<dbReference type="AlphaFoldDB" id="A0A2N9IIW5"/>
<gene>
    <name evidence="1" type="ORF">FSB_LOCUS51875</name>
</gene>
<reference evidence="1" key="1">
    <citation type="submission" date="2018-02" db="EMBL/GenBank/DDBJ databases">
        <authorList>
            <person name="Cohen D.B."/>
            <person name="Kent A.D."/>
        </authorList>
    </citation>
    <scope>NUCLEOTIDE SEQUENCE</scope>
</reference>
<organism evidence="1">
    <name type="scientific">Fagus sylvatica</name>
    <name type="common">Beechnut</name>
    <dbReference type="NCBI Taxonomy" id="28930"/>
    <lineage>
        <taxon>Eukaryota</taxon>
        <taxon>Viridiplantae</taxon>
        <taxon>Streptophyta</taxon>
        <taxon>Embryophyta</taxon>
        <taxon>Tracheophyta</taxon>
        <taxon>Spermatophyta</taxon>
        <taxon>Magnoliopsida</taxon>
        <taxon>eudicotyledons</taxon>
        <taxon>Gunneridae</taxon>
        <taxon>Pentapetalae</taxon>
        <taxon>rosids</taxon>
        <taxon>fabids</taxon>
        <taxon>Fagales</taxon>
        <taxon>Fagaceae</taxon>
        <taxon>Fagus</taxon>
    </lineage>
</organism>
<name>A0A2N9IIW5_FAGSY</name>
<proteinExistence type="predicted"/>
<sequence length="89" mass="9727">MLRPPCSHGLMASAWCLVDRWWCCGGSGSLRAWIVDRGRWTVDRDSVSMVLVSGKSLSGGFLVAEQDCVGLGIRGFWIGDFFSAVSTKQ</sequence>
<accession>A0A2N9IIW5</accession>
<evidence type="ECO:0000313" key="1">
    <source>
        <dbReference type="EMBL" id="SPD23993.1"/>
    </source>
</evidence>